<evidence type="ECO:0000313" key="3">
    <source>
        <dbReference type="EMBL" id="MBW74411.1"/>
    </source>
</evidence>
<evidence type="ECO:0000256" key="2">
    <source>
        <dbReference type="SAM" id="SignalP"/>
    </source>
</evidence>
<organism evidence="3">
    <name type="scientific">Anopheles darlingi</name>
    <name type="common">Mosquito</name>
    <dbReference type="NCBI Taxonomy" id="43151"/>
    <lineage>
        <taxon>Eukaryota</taxon>
        <taxon>Metazoa</taxon>
        <taxon>Ecdysozoa</taxon>
        <taxon>Arthropoda</taxon>
        <taxon>Hexapoda</taxon>
        <taxon>Insecta</taxon>
        <taxon>Pterygota</taxon>
        <taxon>Neoptera</taxon>
        <taxon>Endopterygota</taxon>
        <taxon>Diptera</taxon>
        <taxon>Nematocera</taxon>
        <taxon>Culicoidea</taxon>
        <taxon>Culicidae</taxon>
        <taxon>Anophelinae</taxon>
        <taxon>Anopheles</taxon>
    </lineage>
</organism>
<keyword evidence="2" id="KW-0732">Signal</keyword>
<keyword evidence="1" id="KW-0472">Membrane</keyword>
<dbReference type="AlphaFoldDB" id="A0A2M4DA85"/>
<feature type="transmembrane region" description="Helical" evidence="1">
    <location>
        <begin position="36"/>
        <end position="56"/>
    </location>
</feature>
<sequence length="66" mass="7673">MPGTYCGLCRVVLWFLVLSLYPRSRGARNRGSDSSFKNIIYIQHVSVSVPTFFFNASSFRRLRLRQ</sequence>
<reference evidence="3" key="1">
    <citation type="submission" date="2018-01" db="EMBL/GenBank/DDBJ databases">
        <title>An insight into the sialome of Amazonian anophelines.</title>
        <authorList>
            <person name="Ribeiro J.M."/>
            <person name="Scarpassa V."/>
            <person name="Calvo E."/>
        </authorList>
    </citation>
    <scope>NUCLEOTIDE SEQUENCE</scope>
</reference>
<keyword evidence="1" id="KW-1133">Transmembrane helix</keyword>
<name>A0A2M4DA85_ANODA</name>
<feature type="chain" id="PRO_5014908572" description="Secreted protein" evidence="2">
    <location>
        <begin position="27"/>
        <end position="66"/>
    </location>
</feature>
<proteinExistence type="predicted"/>
<evidence type="ECO:0000256" key="1">
    <source>
        <dbReference type="SAM" id="Phobius"/>
    </source>
</evidence>
<keyword evidence="1" id="KW-0812">Transmembrane</keyword>
<protein>
    <recommendedName>
        <fullName evidence="4">Secreted protein</fullName>
    </recommendedName>
</protein>
<accession>A0A2M4DA85</accession>
<dbReference type="EMBL" id="GGFL01010233">
    <property type="protein sequence ID" value="MBW74411.1"/>
    <property type="molecule type" value="Transcribed_RNA"/>
</dbReference>
<feature type="signal peptide" evidence="2">
    <location>
        <begin position="1"/>
        <end position="26"/>
    </location>
</feature>
<evidence type="ECO:0008006" key="4">
    <source>
        <dbReference type="Google" id="ProtNLM"/>
    </source>
</evidence>